<evidence type="ECO:0000313" key="3">
    <source>
        <dbReference type="Proteomes" id="UP000467105"/>
    </source>
</evidence>
<keyword evidence="1" id="KW-0472">Membrane</keyword>
<protein>
    <submittedName>
        <fullName evidence="2">Uncharacterized protein</fullName>
    </submittedName>
</protein>
<evidence type="ECO:0000256" key="1">
    <source>
        <dbReference type="SAM" id="Phobius"/>
    </source>
</evidence>
<gene>
    <name evidence="2" type="ORF">MPRM_38230</name>
</gene>
<accession>A0A7I7YYY3</accession>
<feature type="transmembrane region" description="Helical" evidence="1">
    <location>
        <begin position="51"/>
        <end position="73"/>
    </location>
</feature>
<reference evidence="2 3" key="1">
    <citation type="journal article" date="2019" name="Emerg. Microbes Infect.">
        <title>Comprehensive subspecies identification of 175 nontuberculous mycobacteria species based on 7547 genomic profiles.</title>
        <authorList>
            <person name="Matsumoto Y."/>
            <person name="Kinjo T."/>
            <person name="Motooka D."/>
            <person name="Nabeya D."/>
            <person name="Jung N."/>
            <person name="Uechi K."/>
            <person name="Horii T."/>
            <person name="Iida T."/>
            <person name="Fujita J."/>
            <person name="Nakamura S."/>
        </authorList>
    </citation>
    <scope>NUCLEOTIDE SEQUENCE [LARGE SCALE GENOMIC DNA]</scope>
    <source>
        <strain evidence="2 3">JCM 14742</strain>
    </source>
</reference>
<proteinExistence type="predicted"/>
<keyword evidence="3" id="KW-1185">Reference proteome</keyword>
<organism evidence="2 3">
    <name type="scientific">Mycobacterium parmense</name>
    <dbReference type="NCBI Taxonomy" id="185642"/>
    <lineage>
        <taxon>Bacteria</taxon>
        <taxon>Bacillati</taxon>
        <taxon>Actinomycetota</taxon>
        <taxon>Actinomycetes</taxon>
        <taxon>Mycobacteriales</taxon>
        <taxon>Mycobacteriaceae</taxon>
        <taxon>Mycobacterium</taxon>
        <taxon>Mycobacterium simiae complex</taxon>
    </lineage>
</organism>
<keyword evidence="1" id="KW-0812">Transmembrane</keyword>
<feature type="transmembrane region" description="Helical" evidence="1">
    <location>
        <begin position="94"/>
        <end position="116"/>
    </location>
</feature>
<dbReference type="EMBL" id="AP022614">
    <property type="protein sequence ID" value="BBZ46542.1"/>
    <property type="molecule type" value="Genomic_DNA"/>
</dbReference>
<sequence length="125" mass="14228">MTPPYPWGEERGQLSHQVRMRYQTLGQRRARRLCHRFERVGVRTAPDRLRAMLAGAPVAIAEVTDINFALIAMQLNHEARTAKLKRMKRRGARSLLFAGLILVVLNFLFCVAYLLLNLAQQGTPS</sequence>
<dbReference type="Proteomes" id="UP000467105">
    <property type="component" value="Chromosome"/>
</dbReference>
<evidence type="ECO:0000313" key="2">
    <source>
        <dbReference type="EMBL" id="BBZ46542.1"/>
    </source>
</evidence>
<name>A0A7I7YYY3_9MYCO</name>
<dbReference type="AlphaFoldDB" id="A0A7I7YYY3"/>
<keyword evidence="1" id="KW-1133">Transmembrane helix</keyword>